<feature type="region of interest" description="Disordered" evidence="1">
    <location>
        <begin position="121"/>
        <end position="179"/>
    </location>
</feature>
<dbReference type="EMBL" id="JBFXLQ010000032">
    <property type="protein sequence ID" value="KAL2865340.1"/>
    <property type="molecule type" value="Genomic_DNA"/>
</dbReference>
<accession>A0ABR4LLC3</accession>
<feature type="compositionally biased region" description="Basic and acidic residues" evidence="1">
    <location>
        <begin position="250"/>
        <end position="260"/>
    </location>
</feature>
<keyword evidence="2" id="KW-0812">Transmembrane</keyword>
<dbReference type="RefSeq" id="XP_070884319.1">
    <property type="nucleotide sequence ID" value="XM_071033313.1"/>
</dbReference>
<keyword evidence="4" id="KW-1185">Reference proteome</keyword>
<reference evidence="3 4" key="1">
    <citation type="submission" date="2024-07" db="EMBL/GenBank/DDBJ databases">
        <title>Section-level genome sequencing and comparative genomics of Aspergillus sections Usti and Cavernicolus.</title>
        <authorList>
            <consortium name="Lawrence Berkeley National Laboratory"/>
            <person name="Nybo J.L."/>
            <person name="Vesth T.C."/>
            <person name="Theobald S."/>
            <person name="Frisvad J.C."/>
            <person name="Larsen T.O."/>
            <person name="Kjaerboelling I."/>
            <person name="Rothschild-Mancinelli K."/>
            <person name="Lyhne E.K."/>
            <person name="Kogle M.E."/>
            <person name="Barry K."/>
            <person name="Clum A."/>
            <person name="Na H."/>
            <person name="Ledsgaard L."/>
            <person name="Lin J."/>
            <person name="Lipzen A."/>
            <person name="Kuo A."/>
            <person name="Riley R."/>
            <person name="Mondo S."/>
            <person name="Labutti K."/>
            <person name="Haridas S."/>
            <person name="Pangalinan J."/>
            <person name="Salamov A.A."/>
            <person name="Simmons B.A."/>
            <person name="Magnuson J.K."/>
            <person name="Chen J."/>
            <person name="Drula E."/>
            <person name="Henrissat B."/>
            <person name="Wiebenga A."/>
            <person name="Lubbers R.J."/>
            <person name="Gomes A.C."/>
            <person name="Macurrencykelacurrency M.R."/>
            <person name="Stajich J."/>
            <person name="Grigoriev I.V."/>
            <person name="Mortensen U.H."/>
            <person name="De Vries R.P."/>
            <person name="Baker S.E."/>
            <person name="Andersen M.R."/>
        </authorList>
    </citation>
    <scope>NUCLEOTIDE SEQUENCE [LARGE SCALE GENOMIC DNA]</scope>
    <source>
        <strain evidence="3 4">CBS 449.75</strain>
    </source>
</reference>
<feature type="region of interest" description="Disordered" evidence="1">
    <location>
        <begin position="202"/>
        <end position="317"/>
    </location>
</feature>
<dbReference type="GeneID" id="98148385"/>
<protein>
    <submittedName>
        <fullName evidence="3">Uncharacterized protein</fullName>
    </submittedName>
</protein>
<keyword evidence="2" id="KW-1133">Transmembrane helix</keyword>
<name>A0ABR4LLC3_9EURO</name>
<dbReference type="Proteomes" id="UP001610432">
    <property type="component" value="Unassembled WGS sequence"/>
</dbReference>
<feature type="compositionally biased region" description="Polar residues" evidence="1">
    <location>
        <begin position="121"/>
        <end position="142"/>
    </location>
</feature>
<feature type="transmembrane region" description="Helical" evidence="2">
    <location>
        <begin position="6"/>
        <end position="24"/>
    </location>
</feature>
<evidence type="ECO:0000313" key="4">
    <source>
        <dbReference type="Proteomes" id="UP001610432"/>
    </source>
</evidence>
<comment type="caution">
    <text evidence="3">The sequence shown here is derived from an EMBL/GenBank/DDBJ whole genome shotgun (WGS) entry which is preliminary data.</text>
</comment>
<evidence type="ECO:0000256" key="2">
    <source>
        <dbReference type="SAM" id="Phobius"/>
    </source>
</evidence>
<gene>
    <name evidence="3" type="ORF">BJX67DRAFT_382833</name>
</gene>
<organism evidence="3 4">
    <name type="scientific">Aspergillus lucknowensis</name>
    <dbReference type="NCBI Taxonomy" id="176173"/>
    <lineage>
        <taxon>Eukaryota</taxon>
        <taxon>Fungi</taxon>
        <taxon>Dikarya</taxon>
        <taxon>Ascomycota</taxon>
        <taxon>Pezizomycotina</taxon>
        <taxon>Eurotiomycetes</taxon>
        <taxon>Eurotiomycetidae</taxon>
        <taxon>Eurotiales</taxon>
        <taxon>Aspergillaceae</taxon>
        <taxon>Aspergillus</taxon>
        <taxon>Aspergillus subgen. Nidulantes</taxon>
    </lineage>
</organism>
<keyword evidence="2" id="KW-0472">Membrane</keyword>
<proteinExistence type="predicted"/>
<evidence type="ECO:0000313" key="3">
    <source>
        <dbReference type="EMBL" id="KAL2865340.1"/>
    </source>
</evidence>
<evidence type="ECO:0000256" key="1">
    <source>
        <dbReference type="SAM" id="MobiDB-lite"/>
    </source>
</evidence>
<sequence length="317" mass="34194">MPTPVAKGIIIGVAALVAAGIAVYESPQFRRWMNSSRRKLATVLHDLGDGVDPGEATSPFQHDISMMEEVGPAAEERRRIAREELERRRIILEKRQKKRSNSSLGTFDTLVDADGRLLDTQDQGSSLGNSTGVDLGTGQTVQRSKHTDSLPVESTYEAEPVSERGQLQISPPEPRSRASSVCYASFTPVSEESDGMSELMVSQESVDEKRLSSASSSHTAGSLPEVIYAHPDSVPNGTAEDARSPFSDLEGLRIPHDRPETPPTPSTAENFSHIAVDASSDGTLSEFDGSLGRAHTPASWSEVGSEVSSEEYHQHGL</sequence>